<proteinExistence type="predicted"/>
<organism evidence="2 3">
    <name type="scientific">Pisolithus microcarpus 441</name>
    <dbReference type="NCBI Taxonomy" id="765257"/>
    <lineage>
        <taxon>Eukaryota</taxon>
        <taxon>Fungi</taxon>
        <taxon>Dikarya</taxon>
        <taxon>Basidiomycota</taxon>
        <taxon>Agaricomycotina</taxon>
        <taxon>Agaricomycetes</taxon>
        <taxon>Agaricomycetidae</taxon>
        <taxon>Boletales</taxon>
        <taxon>Sclerodermatineae</taxon>
        <taxon>Pisolithaceae</taxon>
        <taxon>Pisolithus</taxon>
    </lineage>
</organism>
<dbReference type="EMBL" id="KN834366">
    <property type="protein sequence ID" value="KIK10907.1"/>
    <property type="molecule type" value="Genomic_DNA"/>
</dbReference>
<name>A0A0C9YKN9_9AGAM</name>
<keyword evidence="3" id="KW-1185">Reference proteome</keyword>
<reference evidence="2 3" key="1">
    <citation type="submission" date="2014-04" db="EMBL/GenBank/DDBJ databases">
        <authorList>
            <consortium name="DOE Joint Genome Institute"/>
            <person name="Kuo A."/>
            <person name="Kohler A."/>
            <person name="Costa M.D."/>
            <person name="Nagy L.G."/>
            <person name="Floudas D."/>
            <person name="Copeland A."/>
            <person name="Barry K.W."/>
            <person name="Cichocki N."/>
            <person name="Veneault-Fourrey C."/>
            <person name="LaButti K."/>
            <person name="Lindquist E.A."/>
            <person name="Lipzen A."/>
            <person name="Lundell T."/>
            <person name="Morin E."/>
            <person name="Murat C."/>
            <person name="Sun H."/>
            <person name="Tunlid A."/>
            <person name="Henrissat B."/>
            <person name="Grigoriev I.V."/>
            <person name="Hibbett D.S."/>
            <person name="Martin F."/>
            <person name="Nordberg H.P."/>
            <person name="Cantor M.N."/>
            <person name="Hua S.X."/>
        </authorList>
    </citation>
    <scope>NUCLEOTIDE SEQUENCE [LARGE SCALE GENOMIC DNA]</scope>
    <source>
        <strain evidence="2 3">441</strain>
    </source>
</reference>
<dbReference type="Proteomes" id="UP000054018">
    <property type="component" value="Unassembled WGS sequence"/>
</dbReference>
<feature type="region of interest" description="Disordered" evidence="1">
    <location>
        <begin position="30"/>
        <end position="51"/>
    </location>
</feature>
<evidence type="ECO:0000313" key="3">
    <source>
        <dbReference type="Proteomes" id="UP000054018"/>
    </source>
</evidence>
<evidence type="ECO:0000313" key="2">
    <source>
        <dbReference type="EMBL" id="KIK10907.1"/>
    </source>
</evidence>
<evidence type="ECO:0000256" key="1">
    <source>
        <dbReference type="SAM" id="MobiDB-lite"/>
    </source>
</evidence>
<protein>
    <submittedName>
        <fullName evidence="2">Uncharacterized protein</fullName>
    </submittedName>
</protein>
<sequence>MPNPCLRQSSALCDYITGLLTVGSPPPMLVTSTATPPQTASLAPAESVSDP</sequence>
<reference evidence="3" key="2">
    <citation type="submission" date="2015-01" db="EMBL/GenBank/DDBJ databases">
        <title>Evolutionary Origins and Diversification of the Mycorrhizal Mutualists.</title>
        <authorList>
            <consortium name="DOE Joint Genome Institute"/>
            <consortium name="Mycorrhizal Genomics Consortium"/>
            <person name="Kohler A."/>
            <person name="Kuo A."/>
            <person name="Nagy L.G."/>
            <person name="Floudas D."/>
            <person name="Copeland A."/>
            <person name="Barry K.W."/>
            <person name="Cichocki N."/>
            <person name="Veneault-Fourrey C."/>
            <person name="LaButti K."/>
            <person name="Lindquist E.A."/>
            <person name="Lipzen A."/>
            <person name="Lundell T."/>
            <person name="Morin E."/>
            <person name="Murat C."/>
            <person name="Riley R."/>
            <person name="Ohm R."/>
            <person name="Sun H."/>
            <person name="Tunlid A."/>
            <person name="Henrissat B."/>
            <person name="Grigoriev I.V."/>
            <person name="Hibbett D.S."/>
            <person name="Martin F."/>
        </authorList>
    </citation>
    <scope>NUCLEOTIDE SEQUENCE [LARGE SCALE GENOMIC DNA]</scope>
    <source>
        <strain evidence="3">441</strain>
    </source>
</reference>
<feature type="compositionally biased region" description="Polar residues" evidence="1">
    <location>
        <begin position="30"/>
        <end position="41"/>
    </location>
</feature>
<accession>A0A0C9YKN9</accession>
<gene>
    <name evidence="2" type="ORF">PISMIDRAFT_19971</name>
</gene>
<dbReference type="AlphaFoldDB" id="A0A0C9YKN9"/>
<dbReference type="HOGENOM" id="CLU_3107321_0_0_1"/>